<feature type="domain" description="Helicase C-terminal" evidence="9">
    <location>
        <begin position="260"/>
        <end position="408"/>
    </location>
</feature>
<dbReference type="OrthoDB" id="434041at2759"/>
<feature type="short sequence motif" description="Q motif" evidence="6">
    <location>
        <begin position="24"/>
        <end position="52"/>
    </location>
</feature>
<gene>
    <name evidence="11" type="ORF">PPYR_10295</name>
</gene>
<dbReference type="PROSITE" id="PS51192">
    <property type="entry name" value="HELICASE_ATP_BIND_1"/>
    <property type="match status" value="1"/>
</dbReference>
<keyword evidence="12" id="KW-1185">Reference proteome</keyword>
<dbReference type="InterPro" id="IPR000629">
    <property type="entry name" value="RNA-helicase_DEAD-box_CS"/>
</dbReference>
<keyword evidence="3" id="KW-0378">Hydrolase</keyword>
<evidence type="ECO:0000256" key="2">
    <source>
        <dbReference type="ARBA" id="ARBA00022741"/>
    </source>
</evidence>
<evidence type="ECO:0000259" key="10">
    <source>
        <dbReference type="PROSITE" id="PS51195"/>
    </source>
</evidence>
<dbReference type="GO" id="GO:0005829">
    <property type="term" value="C:cytosol"/>
    <property type="evidence" value="ECO:0007669"/>
    <property type="project" value="TreeGrafter"/>
</dbReference>
<proteinExistence type="predicted"/>
<evidence type="ECO:0000256" key="5">
    <source>
        <dbReference type="ARBA" id="ARBA00022840"/>
    </source>
</evidence>
<dbReference type="PROSITE" id="PS51194">
    <property type="entry name" value="HELICASE_CTER"/>
    <property type="match status" value="1"/>
</dbReference>
<evidence type="ECO:0000256" key="4">
    <source>
        <dbReference type="ARBA" id="ARBA00022806"/>
    </source>
</evidence>
<dbReference type="PANTHER" id="PTHR47959">
    <property type="entry name" value="ATP-DEPENDENT RNA HELICASE RHLE-RELATED"/>
    <property type="match status" value="1"/>
</dbReference>
<dbReference type="InterPro" id="IPR027417">
    <property type="entry name" value="P-loop_NTPase"/>
</dbReference>
<keyword evidence="2" id="KW-0547">Nucleotide-binding</keyword>
<feature type="region of interest" description="Disordered" evidence="7">
    <location>
        <begin position="488"/>
        <end position="526"/>
    </location>
</feature>
<feature type="region of interest" description="Disordered" evidence="7">
    <location>
        <begin position="445"/>
        <end position="465"/>
    </location>
</feature>
<dbReference type="Gene3D" id="3.40.50.300">
    <property type="entry name" value="P-loop containing nucleotide triphosphate hydrolases"/>
    <property type="match status" value="2"/>
</dbReference>
<dbReference type="SMART" id="SM00490">
    <property type="entry name" value="HELICc"/>
    <property type="match status" value="1"/>
</dbReference>
<dbReference type="InterPro" id="IPR050079">
    <property type="entry name" value="DEAD_box_RNA_helicase"/>
</dbReference>
<evidence type="ECO:0000256" key="6">
    <source>
        <dbReference type="PROSITE-ProRule" id="PRU00552"/>
    </source>
</evidence>
<dbReference type="InterPro" id="IPR001650">
    <property type="entry name" value="Helicase_C-like"/>
</dbReference>
<feature type="domain" description="Helicase ATP-binding" evidence="8">
    <location>
        <begin position="55"/>
        <end position="225"/>
    </location>
</feature>
<organism evidence="11 12">
    <name type="scientific">Photinus pyralis</name>
    <name type="common">Common eastern firefly</name>
    <name type="synonym">Lampyris pyralis</name>
    <dbReference type="NCBI Taxonomy" id="7054"/>
    <lineage>
        <taxon>Eukaryota</taxon>
        <taxon>Metazoa</taxon>
        <taxon>Ecdysozoa</taxon>
        <taxon>Arthropoda</taxon>
        <taxon>Hexapoda</taxon>
        <taxon>Insecta</taxon>
        <taxon>Pterygota</taxon>
        <taxon>Neoptera</taxon>
        <taxon>Endopterygota</taxon>
        <taxon>Coleoptera</taxon>
        <taxon>Polyphaga</taxon>
        <taxon>Elateriformia</taxon>
        <taxon>Elateroidea</taxon>
        <taxon>Lampyridae</taxon>
        <taxon>Lampyrinae</taxon>
        <taxon>Photinus</taxon>
    </lineage>
</organism>
<dbReference type="PROSITE" id="PS00039">
    <property type="entry name" value="DEAD_ATP_HELICASE"/>
    <property type="match status" value="1"/>
</dbReference>
<evidence type="ECO:0000256" key="1">
    <source>
        <dbReference type="ARBA" id="ARBA00012552"/>
    </source>
</evidence>
<reference evidence="11 12" key="1">
    <citation type="journal article" date="2018" name="Elife">
        <title>Firefly genomes illuminate parallel origins of bioluminescence in beetles.</title>
        <authorList>
            <person name="Fallon T.R."/>
            <person name="Lower S.E."/>
            <person name="Chang C.H."/>
            <person name="Bessho-Uehara M."/>
            <person name="Martin G.J."/>
            <person name="Bewick A.J."/>
            <person name="Behringer M."/>
            <person name="Debat H.J."/>
            <person name="Wong I."/>
            <person name="Day J.C."/>
            <person name="Suvorov A."/>
            <person name="Silva C.J."/>
            <person name="Stanger-Hall K.F."/>
            <person name="Hall D.W."/>
            <person name="Schmitz R.J."/>
            <person name="Nelson D.R."/>
            <person name="Lewis S.M."/>
            <person name="Shigenobu S."/>
            <person name="Bybee S.M."/>
            <person name="Larracuente A.M."/>
            <person name="Oba Y."/>
            <person name="Weng J.K."/>
        </authorList>
    </citation>
    <scope>NUCLEOTIDE SEQUENCE [LARGE SCALE GENOMIC DNA]</scope>
    <source>
        <strain evidence="11">1611_PpyrPB1</strain>
        <tissue evidence="11">Whole body</tissue>
    </source>
</reference>
<dbReference type="Proteomes" id="UP000327044">
    <property type="component" value="Unassembled WGS sequence"/>
</dbReference>
<dbReference type="PROSITE" id="PS51195">
    <property type="entry name" value="Q_MOTIF"/>
    <property type="match status" value="1"/>
</dbReference>
<dbReference type="InterPro" id="IPR014001">
    <property type="entry name" value="Helicase_ATP-bd"/>
</dbReference>
<dbReference type="InParanoid" id="A0A5N4AFZ9"/>
<evidence type="ECO:0000313" key="12">
    <source>
        <dbReference type="Proteomes" id="UP000327044"/>
    </source>
</evidence>
<evidence type="ECO:0000259" key="8">
    <source>
        <dbReference type="PROSITE" id="PS51192"/>
    </source>
</evidence>
<keyword evidence="4" id="KW-0347">Helicase</keyword>
<name>A0A5N4AFZ9_PHOPY</name>
<accession>A0A5N4AFZ9</accession>
<dbReference type="AlphaFoldDB" id="A0A5N4AFZ9"/>
<dbReference type="SUPFAM" id="SSF52540">
    <property type="entry name" value="P-loop containing nucleoside triphosphate hydrolases"/>
    <property type="match status" value="1"/>
</dbReference>
<evidence type="ECO:0000256" key="3">
    <source>
        <dbReference type="ARBA" id="ARBA00022801"/>
    </source>
</evidence>
<dbReference type="GO" id="GO:0010468">
    <property type="term" value="P:regulation of gene expression"/>
    <property type="evidence" value="ECO:0007669"/>
    <property type="project" value="UniProtKB-ARBA"/>
</dbReference>
<dbReference type="Pfam" id="PF00271">
    <property type="entry name" value="Helicase_C"/>
    <property type="match status" value="1"/>
</dbReference>
<dbReference type="GO" id="GO:0003676">
    <property type="term" value="F:nucleic acid binding"/>
    <property type="evidence" value="ECO:0007669"/>
    <property type="project" value="InterPro"/>
</dbReference>
<dbReference type="GO" id="GO:0003724">
    <property type="term" value="F:RNA helicase activity"/>
    <property type="evidence" value="ECO:0007669"/>
    <property type="project" value="UniProtKB-EC"/>
</dbReference>
<evidence type="ECO:0000256" key="7">
    <source>
        <dbReference type="SAM" id="MobiDB-lite"/>
    </source>
</evidence>
<dbReference type="InterPro" id="IPR014014">
    <property type="entry name" value="RNA_helicase_DEAD_Q_motif"/>
</dbReference>
<dbReference type="Pfam" id="PF00270">
    <property type="entry name" value="DEAD"/>
    <property type="match status" value="1"/>
</dbReference>
<evidence type="ECO:0000313" key="11">
    <source>
        <dbReference type="EMBL" id="KAB0796234.1"/>
    </source>
</evidence>
<dbReference type="GO" id="GO:0016787">
    <property type="term" value="F:hydrolase activity"/>
    <property type="evidence" value="ECO:0007669"/>
    <property type="project" value="UniProtKB-KW"/>
</dbReference>
<dbReference type="SMART" id="SM00487">
    <property type="entry name" value="DEXDc"/>
    <property type="match status" value="1"/>
</dbReference>
<comment type="caution">
    <text evidence="11">The sequence shown here is derived from an EMBL/GenBank/DDBJ whole genome shotgun (WGS) entry which is preliminary data.</text>
</comment>
<dbReference type="PANTHER" id="PTHR47959:SF1">
    <property type="entry name" value="ATP-DEPENDENT RNA HELICASE DBPA"/>
    <property type="match status" value="1"/>
</dbReference>
<dbReference type="InterPro" id="IPR011545">
    <property type="entry name" value="DEAD/DEAH_box_helicase_dom"/>
</dbReference>
<dbReference type="GO" id="GO:0005524">
    <property type="term" value="F:ATP binding"/>
    <property type="evidence" value="ECO:0007669"/>
    <property type="project" value="UniProtKB-KW"/>
</dbReference>
<dbReference type="CDD" id="cd18787">
    <property type="entry name" value="SF2_C_DEAD"/>
    <property type="match status" value="1"/>
</dbReference>
<feature type="domain" description="DEAD-box RNA helicase Q" evidence="10">
    <location>
        <begin position="24"/>
        <end position="52"/>
    </location>
</feature>
<protein>
    <recommendedName>
        <fullName evidence="1">RNA helicase</fullName>
        <ecNumber evidence="1">3.6.4.13</ecNumber>
    </recommendedName>
</protein>
<keyword evidence="5" id="KW-0067">ATP-binding</keyword>
<sequence>MSKIIAHDINEKVRSADVLTQNDCTFDFLLLSKPVLQALNEAGFYKPSPIQLKAIPPGKCGLDLILQSKSGTGKTLIFAIIALEMIQTAIDHPQVLIIAPTREIADQICSVITAIGRHIPDLSVGLFIGGLPYKEDVQRLKKCHIAVGAPGRIKHLIEAKELNVNFVKLFVLDEADKLMEEDFQNAINYCYHMLPERKQFLATSATVPAELKTFLERYMNSPTFISLEVNSPLLLGLRQFVSVLPNRSNVVQQTNAKTDDVCRILSKVSFTQCIIFCNYQQRAETVSNIINQRGWKSIFIGGSQSQETRLKVMHMLKNLECNILLATNLIARGIDLSNVDLVINYDIPSDTATYLHRVGRTGRYGSVGVCVSLVACDKDLLDLQYILGDIGGVELGIAKLPIELDQAVWEEELSSFEQIYGLVDPQREKVDWNFLESTTKLHKGRKKKKKTSISQPAVEVESAKEADFDGVSTDDLLKSLAKGLRIEPPATLPSVDKPADTEPVPEQSTKKAKHNEHLPQATFPNHPIEDPYVGISTADLLQQFAQGKKIEPTVATEELVNPASLYPWVPVEESVLSKNANGLNLLDSDNSVCSDQEVDISNEMLNKKVTLTKNLALYHTANLIKKCENLDFSVTKEAVQSIRDYFNVCEEKTSDRLSKLDAATKDVPTENLLEQMSYYSNKFKADSLEDVPTENICKVAYEHILGGTKDWRNLVDDSYKKKKEPSPPVETEIDLVNATAPYDSDHQCNTIAWYQDMYGHYYDYYENLLTENASTFEDVPSFRGWFHQWQSQLKSVTSYVQQHIYLQEMNNFQFNNYQNY</sequence>
<dbReference type="EC" id="3.6.4.13" evidence="1"/>
<evidence type="ECO:0000259" key="9">
    <source>
        <dbReference type="PROSITE" id="PS51194"/>
    </source>
</evidence>
<dbReference type="EMBL" id="VVIM01000007">
    <property type="protein sequence ID" value="KAB0796234.1"/>
    <property type="molecule type" value="Genomic_DNA"/>
</dbReference>